<comment type="subcellular location">
    <subcellularLocation>
        <location evidence="1">Cell projection</location>
        <location evidence="1">Cilium</location>
    </subcellularLocation>
</comment>
<keyword evidence="5" id="KW-0862">Zinc</keyword>
<name>A0ABQ9HDL3_9NEOP</name>
<keyword evidence="4 10" id="KW-0863">Zinc-finger</keyword>
<evidence type="ECO:0000256" key="2">
    <source>
        <dbReference type="ARBA" id="ARBA00022723"/>
    </source>
</evidence>
<dbReference type="InterPro" id="IPR036770">
    <property type="entry name" value="Ankyrin_rpt-contain_sf"/>
</dbReference>
<evidence type="ECO:0000256" key="5">
    <source>
        <dbReference type="ARBA" id="ARBA00022833"/>
    </source>
</evidence>
<evidence type="ECO:0000313" key="12">
    <source>
        <dbReference type="EMBL" id="KAJ8882403.1"/>
    </source>
</evidence>
<dbReference type="PROSITE" id="PS50297">
    <property type="entry name" value="ANK_REP_REGION"/>
    <property type="match status" value="2"/>
</dbReference>
<proteinExistence type="predicted"/>
<evidence type="ECO:0000256" key="1">
    <source>
        <dbReference type="ARBA" id="ARBA00004138"/>
    </source>
</evidence>
<dbReference type="PROSITE" id="PS50865">
    <property type="entry name" value="ZF_MYND_2"/>
    <property type="match status" value="1"/>
</dbReference>
<keyword evidence="7" id="KW-0969">Cilium</keyword>
<dbReference type="PROSITE" id="PS50088">
    <property type="entry name" value="ANK_REPEAT"/>
    <property type="match status" value="2"/>
</dbReference>
<keyword evidence="8" id="KW-0966">Cell projection</keyword>
<dbReference type="Gene3D" id="6.10.140.2220">
    <property type="match status" value="1"/>
</dbReference>
<evidence type="ECO:0000256" key="3">
    <source>
        <dbReference type="ARBA" id="ARBA00022737"/>
    </source>
</evidence>
<dbReference type="InterPro" id="IPR052452">
    <property type="entry name" value="Ankyrin-MYND_dom_contain_2"/>
</dbReference>
<evidence type="ECO:0000313" key="13">
    <source>
        <dbReference type="Proteomes" id="UP001159363"/>
    </source>
</evidence>
<gene>
    <name evidence="12" type="ORF">PR048_014211</name>
</gene>
<protein>
    <recommendedName>
        <fullName evidence="11">MYND-type domain-containing protein</fullName>
    </recommendedName>
</protein>
<accession>A0ABQ9HDL3</accession>
<evidence type="ECO:0000256" key="7">
    <source>
        <dbReference type="ARBA" id="ARBA00023069"/>
    </source>
</evidence>
<dbReference type="Pfam" id="PF12796">
    <property type="entry name" value="Ank_2"/>
    <property type="match status" value="1"/>
</dbReference>
<feature type="repeat" description="ANK" evidence="9">
    <location>
        <begin position="44"/>
        <end position="76"/>
    </location>
</feature>
<dbReference type="EMBL" id="JARBHB010000005">
    <property type="protein sequence ID" value="KAJ8882403.1"/>
    <property type="molecule type" value="Genomic_DNA"/>
</dbReference>
<organism evidence="12 13">
    <name type="scientific">Dryococelus australis</name>
    <dbReference type="NCBI Taxonomy" id="614101"/>
    <lineage>
        <taxon>Eukaryota</taxon>
        <taxon>Metazoa</taxon>
        <taxon>Ecdysozoa</taxon>
        <taxon>Arthropoda</taxon>
        <taxon>Hexapoda</taxon>
        <taxon>Insecta</taxon>
        <taxon>Pterygota</taxon>
        <taxon>Neoptera</taxon>
        <taxon>Polyneoptera</taxon>
        <taxon>Phasmatodea</taxon>
        <taxon>Verophasmatodea</taxon>
        <taxon>Anareolatae</taxon>
        <taxon>Phasmatidae</taxon>
        <taxon>Eurycanthinae</taxon>
        <taxon>Dryococelus</taxon>
    </lineage>
</organism>
<feature type="repeat" description="ANK" evidence="9">
    <location>
        <begin position="78"/>
        <end position="110"/>
    </location>
</feature>
<reference evidence="12 13" key="1">
    <citation type="submission" date="2023-02" db="EMBL/GenBank/DDBJ databases">
        <title>LHISI_Scaffold_Assembly.</title>
        <authorList>
            <person name="Stuart O.P."/>
            <person name="Cleave R."/>
            <person name="Magrath M.J.L."/>
            <person name="Mikheyev A.S."/>
        </authorList>
    </citation>
    <scope>NUCLEOTIDE SEQUENCE [LARGE SCALE GENOMIC DNA]</scope>
    <source>
        <strain evidence="12">Daus_M_001</strain>
        <tissue evidence="12">Leg muscle</tissue>
    </source>
</reference>
<dbReference type="SMART" id="SM00248">
    <property type="entry name" value="ANK"/>
    <property type="match status" value="2"/>
</dbReference>
<dbReference type="SUPFAM" id="SSF144232">
    <property type="entry name" value="HIT/MYND zinc finger-like"/>
    <property type="match status" value="1"/>
</dbReference>
<dbReference type="Gene3D" id="1.25.40.20">
    <property type="entry name" value="Ankyrin repeat-containing domain"/>
    <property type="match status" value="1"/>
</dbReference>
<evidence type="ECO:0000256" key="10">
    <source>
        <dbReference type="PROSITE-ProRule" id="PRU00134"/>
    </source>
</evidence>
<dbReference type="InterPro" id="IPR002893">
    <property type="entry name" value="Znf_MYND"/>
</dbReference>
<feature type="domain" description="MYND-type" evidence="11">
    <location>
        <begin position="338"/>
        <end position="375"/>
    </location>
</feature>
<keyword evidence="6 9" id="KW-0040">ANK repeat</keyword>
<evidence type="ECO:0000256" key="4">
    <source>
        <dbReference type="ARBA" id="ARBA00022771"/>
    </source>
</evidence>
<dbReference type="PANTHER" id="PTHR24150">
    <property type="entry name" value="ANKYRIN REPEAT AND MYND DOMAIN-CONTAINING PROTEIN 2"/>
    <property type="match status" value="1"/>
</dbReference>
<dbReference type="SUPFAM" id="SSF48403">
    <property type="entry name" value="Ankyrin repeat"/>
    <property type="match status" value="1"/>
</dbReference>
<dbReference type="InterPro" id="IPR002110">
    <property type="entry name" value="Ankyrin_rpt"/>
</dbReference>
<keyword evidence="2" id="KW-0479">Metal-binding</keyword>
<dbReference type="Proteomes" id="UP001159363">
    <property type="component" value="Chromosome 4"/>
</dbReference>
<keyword evidence="13" id="KW-1185">Reference proteome</keyword>
<evidence type="ECO:0000259" key="11">
    <source>
        <dbReference type="PROSITE" id="PS50865"/>
    </source>
</evidence>
<dbReference type="Pfam" id="PF01753">
    <property type="entry name" value="zf-MYND"/>
    <property type="match status" value="1"/>
</dbReference>
<comment type="caution">
    <text evidence="12">The sequence shown here is derived from an EMBL/GenBank/DDBJ whole genome shotgun (WGS) entry which is preliminary data.</text>
</comment>
<keyword evidence="3" id="KW-0677">Repeat</keyword>
<evidence type="ECO:0000256" key="8">
    <source>
        <dbReference type="ARBA" id="ARBA00023273"/>
    </source>
</evidence>
<evidence type="ECO:0000256" key="6">
    <source>
        <dbReference type="ARBA" id="ARBA00023043"/>
    </source>
</evidence>
<evidence type="ECO:0000256" key="9">
    <source>
        <dbReference type="PROSITE-ProRule" id="PRU00023"/>
    </source>
</evidence>
<sequence>MASTDTGLSEIEKDVFAKIANSDANGLKNVLLQNEIKPDILDENGMTPLQHAAYKGNIEIAQMLLDQGADVNSGSHDHGYTALHFAALSGNAELCRLLLMTGAKKDAVNSVARTAAQMAGFVGNHNCVAVINNHVTKEEIDLVLKPSLLNANIALSTQLSRISQLLWQVNMHPVRIALNLQKLPSLCANLERVQKVLQLMSEREMKSGPHTNEVMAFKFHYLSCIVAEVASCAKRQQAMQERKPQAQPADKDGEERRSDPVELFVRKMLKSSRADPSATPEFQESFMRECVREFPYRECTIFRQMVSTLAQKDSPTAVSVVSGIINGQRVFADQGVCCFACGEEGAPKKCSKCRAVQYCDRECQRLHWFVHKKVCARLCGKVAAPQLPAIQNLEVK</sequence>
<dbReference type="PANTHER" id="PTHR24150:SF8">
    <property type="entry name" value="ANKYRIN REPEAT AND MYND DOMAIN-CONTAINING PROTEIN 2"/>
    <property type="match status" value="1"/>
</dbReference>